<protein>
    <recommendedName>
        <fullName evidence="4">Dipeptidyl-peptidase V</fullName>
    </recommendedName>
</protein>
<evidence type="ECO:0000313" key="6">
    <source>
        <dbReference type="EMBL" id="TFB03315.1"/>
    </source>
</evidence>
<evidence type="ECO:0000256" key="3">
    <source>
        <dbReference type="ARBA" id="ARBA00022801"/>
    </source>
</evidence>
<dbReference type="Pfam" id="PF00326">
    <property type="entry name" value="Peptidase_S9"/>
    <property type="match status" value="1"/>
</dbReference>
<evidence type="ECO:0000259" key="5">
    <source>
        <dbReference type="Pfam" id="PF00326"/>
    </source>
</evidence>
<accession>A0ABY2H762</accession>
<dbReference type="SUPFAM" id="SSF53474">
    <property type="entry name" value="alpha/beta-Hydrolases"/>
    <property type="match status" value="1"/>
</dbReference>
<evidence type="ECO:0000313" key="7">
    <source>
        <dbReference type="Proteomes" id="UP001642720"/>
    </source>
</evidence>
<evidence type="ECO:0000256" key="2">
    <source>
        <dbReference type="ARBA" id="ARBA00022729"/>
    </source>
</evidence>
<gene>
    <name evidence="6" type="ORF">CCMA1212_004824</name>
</gene>
<comment type="similarity">
    <text evidence="1">Belongs to the peptidase S9C family.</text>
</comment>
<feature type="domain" description="Peptidase S9 prolyl oligopeptidase catalytic" evidence="5">
    <location>
        <begin position="462"/>
        <end position="670"/>
    </location>
</feature>
<proteinExistence type="inferred from homology"/>
<dbReference type="GeneID" id="300576563"/>
<dbReference type="PANTHER" id="PTHR42776:SF13">
    <property type="entry name" value="DIPEPTIDYL-PEPTIDASE 5"/>
    <property type="match status" value="1"/>
</dbReference>
<keyword evidence="3" id="KW-0378">Hydrolase</keyword>
<dbReference type="RefSeq" id="XP_073559516.1">
    <property type="nucleotide sequence ID" value="XM_073702113.1"/>
</dbReference>
<evidence type="ECO:0000256" key="1">
    <source>
        <dbReference type="ARBA" id="ARBA00010040"/>
    </source>
</evidence>
<dbReference type="InterPro" id="IPR001375">
    <property type="entry name" value="Peptidase_S9_cat"/>
</dbReference>
<sequence>MVRVQKLTAEVLLSDPRRGPAVPNREGTHALYTVSTHILGGKAKQELRILNIETGKSTQLSSDPRVHNALWVPSTKLDVIYLQSAENGRTQVLVASAADVSAEHYLAAEIDAPVSNLKLRALDNGSVAFVVTALVGEAGLYNQEAAQRGSTARVYDAEVPIWNASCRPNRCSLWYNELALRNGRWELQGELFNLVGDIDLEAPSRAYTDTPCNDFDICRNGIAFVSRNLRERGPDGSPAMSVYFARLDSFSMPPDGMPRQIFIPTTFEPAAITNVRFTPDSSSIGFLYTAHEDPYNTRLFLASIHSLDAFDVFSLVTCIDAEEDNPPRAFEFAGSSDSVILQSHQLGHQVLSHLTLYDGAKPETFFTGSSCSAFYPLREGDWSVLLTTSSSFVDSSLWQIVDVSEANILKTISSATKSGAKFDLSFNMVTELWYEGANSCFVHCWMIRPQGFEENKKYPWNNFAAWAAQGYVVVLPNISGSSGYGLGFTRRIRSQRGDKPFQDILSLITYLEGVPYLDESKATVVGSGSAAYLLNKLLGHDVAKQFCCAVYQSGTIDPPLPLSRKEPAFESFDQLNPSYAHADLDAYDNDMARSTFFHGWNDAPPTLIIHGEKDKQCSVTEALTAFNSLQAQGVPSRLLMFPDESHVAIKPENILMWYDVVWEWVKKCSDGDIERGDIS</sequence>
<name>A0ABY2H762_9HYPO</name>
<dbReference type="PANTHER" id="PTHR42776">
    <property type="entry name" value="SERINE PEPTIDASE S9 FAMILY MEMBER"/>
    <property type="match status" value="1"/>
</dbReference>
<keyword evidence="7" id="KW-1185">Reference proteome</keyword>
<comment type="caution">
    <text evidence="6">The sequence shown here is derived from an EMBL/GenBank/DDBJ whole genome shotgun (WGS) entry which is preliminary data.</text>
</comment>
<reference evidence="6 7" key="1">
    <citation type="submission" date="2018-01" db="EMBL/GenBank/DDBJ databases">
        <title>Genome characterization of the sugarcane-associated fungus Trichoderma ghanense CCMA-1212 and their application in lignocelulose bioconversion.</title>
        <authorList>
            <person name="Steindorff A.S."/>
            <person name="Mendes T.D."/>
            <person name="Vilela E.S.D."/>
            <person name="Rodrigues D.S."/>
            <person name="Formighieri E.F."/>
            <person name="Melo I.S."/>
            <person name="Favaro L.C.L."/>
        </authorList>
    </citation>
    <scope>NUCLEOTIDE SEQUENCE [LARGE SCALE GENOMIC DNA]</scope>
    <source>
        <strain evidence="6 7">CCMA-1212</strain>
    </source>
</reference>
<organism evidence="6 7">
    <name type="scientific">Trichoderma ghanense</name>
    <dbReference type="NCBI Taxonomy" id="65468"/>
    <lineage>
        <taxon>Eukaryota</taxon>
        <taxon>Fungi</taxon>
        <taxon>Dikarya</taxon>
        <taxon>Ascomycota</taxon>
        <taxon>Pezizomycotina</taxon>
        <taxon>Sordariomycetes</taxon>
        <taxon>Hypocreomycetidae</taxon>
        <taxon>Hypocreales</taxon>
        <taxon>Hypocreaceae</taxon>
        <taxon>Trichoderma</taxon>
    </lineage>
</organism>
<evidence type="ECO:0000256" key="4">
    <source>
        <dbReference type="ARBA" id="ARBA00032829"/>
    </source>
</evidence>
<dbReference type="EMBL" id="PPTA01000005">
    <property type="protein sequence ID" value="TFB03315.1"/>
    <property type="molecule type" value="Genomic_DNA"/>
</dbReference>
<dbReference type="Gene3D" id="3.40.50.1820">
    <property type="entry name" value="alpha/beta hydrolase"/>
    <property type="match status" value="1"/>
</dbReference>
<dbReference type="InterPro" id="IPR029058">
    <property type="entry name" value="AB_hydrolase_fold"/>
</dbReference>
<keyword evidence="2" id="KW-0732">Signal</keyword>
<dbReference type="Proteomes" id="UP001642720">
    <property type="component" value="Unassembled WGS sequence"/>
</dbReference>
<dbReference type="SUPFAM" id="SSF69322">
    <property type="entry name" value="Tricorn protease domain 2"/>
    <property type="match status" value="1"/>
</dbReference>